<dbReference type="FunCoup" id="A0A409VMN7">
    <property type="interactions" value="159"/>
</dbReference>
<organism evidence="3 4">
    <name type="scientific">Psilocybe cyanescens</name>
    <dbReference type="NCBI Taxonomy" id="93625"/>
    <lineage>
        <taxon>Eukaryota</taxon>
        <taxon>Fungi</taxon>
        <taxon>Dikarya</taxon>
        <taxon>Basidiomycota</taxon>
        <taxon>Agaricomycotina</taxon>
        <taxon>Agaricomycetes</taxon>
        <taxon>Agaricomycetidae</taxon>
        <taxon>Agaricales</taxon>
        <taxon>Agaricineae</taxon>
        <taxon>Strophariaceae</taxon>
        <taxon>Psilocybe</taxon>
    </lineage>
</organism>
<sequence length="485" mass="53577">MVHLRLNEKESNPNPHINFITALKADADDEEDARKLLRALAAQVRPVMKAHGFAVNSFEEYEYNKVFAGRNWNNGETVELVLRRPDGSFYPNYWLMSTLCHEVRLLNISRGDNILILQLAHIKARLRYETFQHMNHGPAFQALWSRLRAEVRQLQDRGYYGDGYWSSGQRLRDSARVGEDGPEAGDFPEYLCGGAQSRARPTARRRRLTTRGKRREVIPSLHTGAQTSKKRKSGARVTSKYAFTGEGTSLGNDGTGTGFGKQASSKRAREERALAAERRLLALQMDIPLLIDDFVVRLTGSSKPSEELSTDGDNSDDEVEFVPETDAERRQAIQDAEQGESDNSKLGSDFSWKQFKDDFNFDGKSMPSGAKQPLIDGIDISSDEEDVGTCDVPIASGSTFTSGSLSKTDSKGKGKAGFGLGNLVQSEIELRKKESLGMGPMKGGNRKLGSNPGLQKPHGGPERESEPSDRVQQNAGTRSCLACTL</sequence>
<keyword evidence="4" id="KW-1185">Reference proteome</keyword>
<dbReference type="GO" id="GO:0008237">
    <property type="term" value="F:metallopeptidase activity"/>
    <property type="evidence" value="ECO:0007669"/>
    <property type="project" value="TreeGrafter"/>
</dbReference>
<feature type="compositionally biased region" description="Basic and acidic residues" evidence="1">
    <location>
        <begin position="459"/>
        <end position="469"/>
    </location>
</feature>
<accession>A0A409VMN7</accession>
<dbReference type="Pfam" id="PF08325">
    <property type="entry name" value="WLM"/>
    <property type="match status" value="1"/>
</dbReference>
<gene>
    <name evidence="3" type="ORF">CVT25_006061</name>
</gene>
<dbReference type="InParanoid" id="A0A409VMN7"/>
<dbReference type="InterPro" id="IPR013536">
    <property type="entry name" value="WLM_dom"/>
</dbReference>
<evidence type="ECO:0000259" key="2">
    <source>
        <dbReference type="PROSITE" id="PS51397"/>
    </source>
</evidence>
<feature type="region of interest" description="Disordered" evidence="1">
    <location>
        <begin position="188"/>
        <end position="267"/>
    </location>
</feature>
<comment type="caution">
    <text evidence="3">The sequence shown here is derived from an EMBL/GenBank/DDBJ whole genome shotgun (WGS) entry which is preliminary data.</text>
</comment>
<name>A0A409VMN7_PSICY</name>
<evidence type="ECO:0000313" key="4">
    <source>
        <dbReference type="Proteomes" id="UP000283269"/>
    </source>
</evidence>
<dbReference type="PANTHER" id="PTHR46622:SF1">
    <property type="entry name" value="DNA-DEPENDENT METALLOPROTEASE WSS1"/>
    <property type="match status" value="1"/>
</dbReference>
<feature type="compositionally biased region" description="Polar residues" evidence="1">
    <location>
        <begin position="398"/>
        <end position="407"/>
    </location>
</feature>
<feature type="compositionally biased region" description="Basic residues" evidence="1">
    <location>
        <begin position="201"/>
        <end position="214"/>
    </location>
</feature>
<evidence type="ECO:0000313" key="3">
    <source>
        <dbReference type="EMBL" id="PPQ67520.1"/>
    </source>
</evidence>
<dbReference type="GO" id="GO:0005634">
    <property type="term" value="C:nucleus"/>
    <property type="evidence" value="ECO:0007669"/>
    <property type="project" value="TreeGrafter"/>
</dbReference>
<dbReference type="OrthoDB" id="447842at2759"/>
<dbReference type="GO" id="GO:0006281">
    <property type="term" value="P:DNA repair"/>
    <property type="evidence" value="ECO:0007669"/>
    <property type="project" value="TreeGrafter"/>
</dbReference>
<dbReference type="Proteomes" id="UP000283269">
    <property type="component" value="Unassembled WGS sequence"/>
</dbReference>
<feature type="region of interest" description="Disordered" evidence="1">
    <location>
        <begin position="398"/>
        <end position="419"/>
    </location>
</feature>
<dbReference type="InterPro" id="IPR053000">
    <property type="entry name" value="WSS1-like_metalloprotease"/>
</dbReference>
<dbReference type="STRING" id="93625.A0A409VMN7"/>
<dbReference type="PROSITE" id="PS51397">
    <property type="entry name" value="WLM"/>
    <property type="match status" value="1"/>
</dbReference>
<dbReference type="EMBL" id="NHYD01003973">
    <property type="protein sequence ID" value="PPQ67520.1"/>
    <property type="molecule type" value="Genomic_DNA"/>
</dbReference>
<reference evidence="3 4" key="1">
    <citation type="journal article" date="2018" name="Evol. Lett.">
        <title>Horizontal gene cluster transfer increased hallucinogenic mushroom diversity.</title>
        <authorList>
            <person name="Reynolds H.T."/>
            <person name="Vijayakumar V."/>
            <person name="Gluck-Thaler E."/>
            <person name="Korotkin H.B."/>
            <person name="Matheny P.B."/>
            <person name="Slot J.C."/>
        </authorList>
    </citation>
    <scope>NUCLEOTIDE SEQUENCE [LARGE SCALE GENOMIC DNA]</scope>
    <source>
        <strain evidence="3 4">2631</strain>
    </source>
</reference>
<proteinExistence type="predicted"/>
<dbReference type="PANTHER" id="PTHR46622">
    <property type="entry name" value="DNA-DEPENDENT METALLOPROTEASE WSS1"/>
    <property type="match status" value="1"/>
</dbReference>
<dbReference type="AlphaFoldDB" id="A0A409VMN7"/>
<feature type="region of interest" description="Disordered" evidence="1">
    <location>
        <begin position="432"/>
        <end position="485"/>
    </location>
</feature>
<protein>
    <recommendedName>
        <fullName evidence="2">WLM domain-containing protein</fullName>
    </recommendedName>
</protein>
<feature type="domain" description="WLM" evidence="2">
    <location>
        <begin position="8"/>
        <end position="281"/>
    </location>
</feature>
<evidence type="ECO:0000256" key="1">
    <source>
        <dbReference type="SAM" id="MobiDB-lite"/>
    </source>
</evidence>